<dbReference type="Pfam" id="PF00589">
    <property type="entry name" value="Phage_integrase"/>
    <property type="match status" value="1"/>
</dbReference>
<keyword evidence="3" id="KW-0238">DNA-binding</keyword>
<dbReference type="SUPFAM" id="SSF56349">
    <property type="entry name" value="DNA breaking-rejoining enzymes"/>
    <property type="match status" value="1"/>
</dbReference>
<dbReference type="AlphaFoldDB" id="A0A1Q9QZR0"/>
<feature type="domain" description="Tyr recombinase" evidence="5">
    <location>
        <begin position="169"/>
        <end position="388"/>
    </location>
</feature>
<evidence type="ECO:0000259" key="5">
    <source>
        <dbReference type="PROSITE" id="PS51898"/>
    </source>
</evidence>
<dbReference type="EMBL" id="MKZO01000041">
    <property type="protein sequence ID" value="OLS60650.1"/>
    <property type="molecule type" value="Genomic_DNA"/>
</dbReference>
<dbReference type="CDD" id="cd00397">
    <property type="entry name" value="DNA_BRE_C"/>
    <property type="match status" value="1"/>
</dbReference>
<dbReference type="GO" id="GO:0006310">
    <property type="term" value="P:DNA recombination"/>
    <property type="evidence" value="ECO:0007669"/>
    <property type="project" value="UniProtKB-KW"/>
</dbReference>
<evidence type="ECO:0000256" key="1">
    <source>
        <dbReference type="ARBA" id="ARBA00008857"/>
    </source>
</evidence>
<dbReference type="GO" id="GO:0015074">
    <property type="term" value="P:DNA integration"/>
    <property type="evidence" value="ECO:0007669"/>
    <property type="project" value="UniProtKB-KW"/>
</dbReference>
<evidence type="ECO:0000256" key="2">
    <source>
        <dbReference type="ARBA" id="ARBA00022908"/>
    </source>
</evidence>
<dbReference type="InterPro" id="IPR050090">
    <property type="entry name" value="Tyrosine_recombinase_XerCD"/>
</dbReference>
<gene>
    <name evidence="6" type="ORF">PSEMO_44250</name>
</gene>
<dbReference type="Gene3D" id="1.10.443.10">
    <property type="entry name" value="Intergrase catalytic core"/>
    <property type="match status" value="1"/>
</dbReference>
<comment type="similarity">
    <text evidence="1">Belongs to the 'phage' integrase family.</text>
</comment>
<dbReference type="Proteomes" id="UP000186736">
    <property type="component" value="Unassembled WGS sequence"/>
</dbReference>
<dbReference type="GO" id="GO:0003677">
    <property type="term" value="F:DNA binding"/>
    <property type="evidence" value="ECO:0007669"/>
    <property type="project" value="UniProtKB-KW"/>
</dbReference>
<evidence type="ECO:0000313" key="7">
    <source>
        <dbReference type="Proteomes" id="UP000186736"/>
    </source>
</evidence>
<dbReference type="InterPro" id="IPR002104">
    <property type="entry name" value="Integrase_catalytic"/>
</dbReference>
<evidence type="ECO:0000313" key="6">
    <source>
        <dbReference type="EMBL" id="OLS60650.1"/>
    </source>
</evidence>
<evidence type="ECO:0000256" key="4">
    <source>
        <dbReference type="ARBA" id="ARBA00023172"/>
    </source>
</evidence>
<name>A0A1Q9QZR0_PSEPU</name>
<evidence type="ECO:0000256" key="3">
    <source>
        <dbReference type="ARBA" id="ARBA00023125"/>
    </source>
</evidence>
<dbReference type="PANTHER" id="PTHR30349">
    <property type="entry name" value="PHAGE INTEGRASE-RELATED"/>
    <property type="match status" value="1"/>
</dbReference>
<dbReference type="PANTHER" id="PTHR30349:SF41">
    <property type="entry name" value="INTEGRASE_RECOMBINASE PROTEIN MJ0367-RELATED"/>
    <property type="match status" value="1"/>
</dbReference>
<reference evidence="6 7" key="1">
    <citation type="submission" date="2016-10" db="EMBL/GenBank/DDBJ databases">
        <title>Genome Sequence of Pseudomonas putida GM4FR.</title>
        <authorList>
            <person name="Poehlein A."/>
            <person name="Wemheuer F."/>
            <person name="Hollensteiner J."/>
            <person name="Wemheuer B."/>
        </authorList>
    </citation>
    <scope>NUCLEOTIDE SEQUENCE [LARGE SCALE GENOMIC DNA]</scope>
    <source>
        <strain evidence="6 7">GM4FR</strain>
    </source>
</reference>
<proteinExistence type="inferred from homology"/>
<dbReference type="InterPro" id="IPR013762">
    <property type="entry name" value="Integrase-like_cat_sf"/>
</dbReference>
<keyword evidence="4" id="KW-0233">DNA recombination</keyword>
<keyword evidence="2" id="KW-0229">DNA integration</keyword>
<dbReference type="PROSITE" id="PS51898">
    <property type="entry name" value="TYR_RECOMBINASE"/>
    <property type="match status" value="1"/>
</dbReference>
<organism evidence="6 7">
    <name type="scientific">Pseudomonas putida</name>
    <name type="common">Arthrobacter siderocapsulatus</name>
    <dbReference type="NCBI Taxonomy" id="303"/>
    <lineage>
        <taxon>Bacteria</taxon>
        <taxon>Pseudomonadati</taxon>
        <taxon>Pseudomonadota</taxon>
        <taxon>Gammaproteobacteria</taxon>
        <taxon>Pseudomonadales</taxon>
        <taxon>Pseudomonadaceae</taxon>
        <taxon>Pseudomonas</taxon>
    </lineage>
</organism>
<comment type="caution">
    <text evidence="6">The sequence shown here is derived from an EMBL/GenBank/DDBJ whole genome shotgun (WGS) entry which is preliminary data.</text>
</comment>
<dbReference type="InterPro" id="IPR011010">
    <property type="entry name" value="DNA_brk_join_enz"/>
</dbReference>
<protein>
    <recommendedName>
        <fullName evidence="5">Tyr recombinase domain-containing protein</fullName>
    </recommendedName>
</protein>
<accession>A0A1Q9QZR0</accession>
<sequence length="405" mass="45606">MDSSMRRFVGSDGERYAVLVDSSGMPLYYPTLFATWYLRSRSLAVNSIANALHAIKALYAWEAQVGIHLESLFSQGEVLGEEQVRALSDSLQLFLNPEPSGKKIVSITRRPKSVGTSNHYFRLTVVADYLGFLATRLCPAKRNGRDIKLMVASIKAHRPSKPNRSTTDKDERYLDEAVVEALEQALRPGAEHNPAKGHAVQVRNALMFMILRLTGLRRGELLNLKIEDVDFARNTLRVVRRPDSKGDSRAHQPTAKTRQRTFPLAQELISRIHEYVLLYRNKVPGAKRHGYLFVTHKEGPTQGRPLSISAFQKWMLGVASIIEESSVHAHALRHHWNYAFSQHCDALEMSPATEEKIRSYLMGWEETSGSARTYNKRHTKQKAAEAVLALQNKHLKNSSNEVAGG</sequence>